<accession>A0A2T7T4G6</accession>
<feature type="compositionally biased region" description="Polar residues" evidence="1">
    <location>
        <begin position="11"/>
        <end position="23"/>
    </location>
</feature>
<dbReference type="Proteomes" id="UP000245992">
    <property type="component" value="Unassembled WGS sequence"/>
</dbReference>
<gene>
    <name evidence="3" type="ORF">Y717_19495</name>
</gene>
<evidence type="ECO:0000313" key="3">
    <source>
        <dbReference type="EMBL" id="PVE10006.1"/>
    </source>
</evidence>
<evidence type="ECO:0000313" key="4">
    <source>
        <dbReference type="Proteomes" id="UP000245992"/>
    </source>
</evidence>
<evidence type="ECO:0000256" key="1">
    <source>
        <dbReference type="SAM" id="MobiDB-lite"/>
    </source>
</evidence>
<reference evidence="3 4" key="1">
    <citation type="submission" date="2013-12" db="EMBL/GenBank/DDBJ databases">
        <title>Annotated genome of Streptomyces scopuliridis.</title>
        <authorList>
            <person name="Olson J.B."/>
        </authorList>
    </citation>
    <scope>NUCLEOTIDE SEQUENCE [LARGE SCALE GENOMIC DNA]</scope>
    <source>
        <strain evidence="3 4">RB72</strain>
    </source>
</reference>
<dbReference type="InterPro" id="IPR007278">
    <property type="entry name" value="DUF397"/>
</dbReference>
<keyword evidence="4" id="KW-1185">Reference proteome</keyword>
<protein>
    <recommendedName>
        <fullName evidence="2">DUF397 domain-containing protein</fullName>
    </recommendedName>
</protein>
<comment type="caution">
    <text evidence="3">The sequence shown here is derived from an EMBL/GenBank/DDBJ whole genome shotgun (WGS) entry which is preliminary data.</text>
</comment>
<feature type="region of interest" description="Disordered" evidence="1">
    <location>
        <begin position="1"/>
        <end position="23"/>
    </location>
</feature>
<proteinExistence type="predicted"/>
<dbReference type="EMBL" id="AZSP01000236">
    <property type="protein sequence ID" value="PVE10006.1"/>
    <property type="molecule type" value="Genomic_DNA"/>
</dbReference>
<sequence length="69" mass="7508">MSGMTNHIEWQKSSFSGGDNNPNCVELASVDGQIKMRESDAPDTVVTTSPEKLRAFLLGVKAGEFDHLI</sequence>
<name>A0A2T7T4G6_9ACTN</name>
<organism evidence="3 4">
    <name type="scientific">Streptomyces scopuliridis RB72</name>
    <dbReference type="NCBI Taxonomy" id="1440053"/>
    <lineage>
        <taxon>Bacteria</taxon>
        <taxon>Bacillati</taxon>
        <taxon>Actinomycetota</taxon>
        <taxon>Actinomycetes</taxon>
        <taxon>Kitasatosporales</taxon>
        <taxon>Streptomycetaceae</taxon>
        <taxon>Streptomyces</taxon>
    </lineage>
</organism>
<dbReference type="AlphaFoldDB" id="A0A2T7T4G6"/>
<evidence type="ECO:0000259" key="2">
    <source>
        <dbReference type="Pfam" id="PF04149"/>
    </source>
</evidence>
<dbReference type="Pfam" id="PF04149">
    <property type="entry name" value="DUF397"/>
    <property type="match status" value="1"/>
</dbReference>
<feature type="domain" description="DUF397" evidence="2">
    <location>
        <begin position="9"/>
        <end position="61"/>
    </location>
</feature>
<dbReference type="STRING" id="1440053.GCA_000718095_01686"/>